<protein>
    <submittedName>
        <fullName evidence="2">Alpha/beta hydrolase</fullName>
    </submittedName>
</protein>
<dbReference type="Pfam" id="PF06259">
    <property type="entry name" value="Abhydrolase_8"/>
    <property type="match status" value="1"/>
</dbReference>
<dbReference type="SUPFAM" id="SSF53474">
    <property type="entry name" value="alpha/beta-Hydrolases"/>
    <property type="match status" value="1"/>
</dbReference>
<name>A0ABU2LVI4_9ACTN</name>
<evidence type="ECO:0000313" key="3">
    <source>
        <dbReference type="Proteomes" id="UP001183420"/>
    </source>
</evidence>
<keyword evidence="2" id="KW-0378">Hydrolase</keyword>
<gene>
    <name evidence="2" type="ORF">RNC47_24755</name>
</gene>
<evidence type="ECO:0000259" key="1">
    <source>
        <dbReference type="Pfam" id="PF06259"/>
    </source>
</evidence>
<keyword evidence="3" id="KW-1185">Reference proteome</keyword>
<dbReference type="InterPro" id="IPR010427">
    <property type="entry name" value="DUF1023"/>
</dbReference>
<feature type="domain" description="DUF1023" evidence="1">
    <location>
        <begin position="357"/>
        <end position="524"/>
    </location>
</feature>
<dbReference type="InterPro" id="IPR029058">
    <property type="entry name" value="AB_hydrolase_fold"/>
</dbReference>
<dbReference type="EMBL" id="JAVREM010000042">
    <property type="protein sequence ID" value="MDT0321545.1"/>
    <property type="molecule type" value="Genomic_DNA"/>
</dbReference>
<dbReference type="RefSeq" id="WP_311601768.1">
    <property type="nucleotide sequence ID" value="NZ_JAVREM010000042.1"/>
</dbReference>
<organism evidence="2 3">
    <name type="scientific">Streptomyces millisiae</name>
    <dbReference type="NCBI Taxonomy" id="3075542"/>
    <lineage>
        <taxon>Bacteria</taxon>
        <taxon>Bacillati</taxon>
        <taxon>Actinomycetota</taxon>
        <taxon>Actinomycetes</taxon>
        <taxon>Kitasatosporales</taxon>
        <taxon>Streptomycetaceae</taxon>
        <taxon>Streptomyces</taxon>
    </lineage>
</organism>
<sequence>MITLPLLRDLHLARLPVQASHWGLASRTARDAWELVDRQMLAAVRANAQEGEAATEVVTQLTQLADNFEYTRVECGLVETALNGLTHELGEAQRRLRAVLDEAAEYGYQVGDDGSVTYPAVERDTGTASGGTATATTLAHPSLDAYANPHQTEAQRLASRIADILTEANAVDAEYARTLAELETTDRLDVTRAMWADAAADTAAVTGAMDDVLDASRIPEGQTPTENRDWWAGLEQRERDALLALFPERIGALDGLPAEVRDMANRGLLEMEYARISDQLAQHLANEPLTVDEAGVHRRGVFTDGEIRSPEWPAWNAERERLEAVLGGLNSIQARLDQTGVEGLPEAYLLGLSTEADGRAIIANGNPDTADYTAVYVPGTSADLPGIEGDITRMTDLWQEMELRAGGQSVSTITWLGYDAPNNAIPFGEGDGLLPDASSPSYAYEAAPALANFMDGIHASHQRQEIAHTTVIGHSYGSTVIGAASQHDAFRADDIIVAGSPGMLVNSAQELGVGKGHTWSMAASTRDDYVPLFGASFLGGDAIDMDVEMSRIGLPYLDVEVLPQVPSMESFGANIMTTDSDGHGAYWDVDENGESSVSLQNQARVALGQYDRVELE</sequence>
<accession>A0ABU2LVI4</accession>
<dbReference type="Proteomes" id="UP001183420">
    <property type="component" value="Unassembled WGS sequence"/>
</dbReference>
<dbReference type="GO" id="GO:0016787">
    <property type="term" value="F:hydrolase activity"/>
    <property type="evidence" value="ECO:0007669"/>
    <property type="project" value="UniProtKB-KW"/>
</dbReference>
<reference evidence="3" key="1">
    <citation type="submission" date="2023-07" db="EMBL/GenBank/DDBJ databases">
        <title>30 novel species of actinomycetes from the DSMZ collection.</title>
        <authorList>
            <person name="Nouioui I."/>
        </authorList>
    </citation>
    <scope>NUCLEOTIDE SEQUENCE [LARGE SCALE GENOMIC DNA]</scope>
    <source>
        <strain evidence="3">DSM 44918</strain>
    </source>
</reference>
<proteinExistence type="predicted"/>
<comment type="caution">
    <text evidence="2">The sequence shown here is derived from an EMBL/GenBank/DDBJ whole genome shotgun (WGS) entry which is preliminary data.</text>
</comment>
<evidence type="ECO:0000313" key="2">
    <source>
        <dbReference type="EMBL" id="MDT0321545.1"/>
    </source>
</evidence>